<organism evidence="2 3">
    <name type="scientific">Guptibacillus hwajinpoensis</name>
    <dbReference type="NCBI Taxonomy" id="208199"/>
    <lineage>
        <taxon>Bacteria</taxon>
        <taxon>Bacillati</taxon>
        <taxon>Bacillota</taxon>
        <taxon>Bacilli</taxon>
        <taxon>Bacillales</taxon>
        <taxon>Guptibacillaceae</taxon>
        <taxon>Guptibacillus</taxon>
    </lineage>
</organism>
<gene>
    <name evidence="2" type="ORF">QO000_003968</name>
</gene>
<evidence type="ECO:0000313" key="2">
    <source>
        <dbReference type="EMBL" id="MDQ0484964.1"/>
    </source>
</evidence>
<comment type="caution">
    <text evidence="2">The sequence shown here is derived from an EMBL/GenBank/DDBJ whole genome shotgun (WGS) entry which is preliminary data.</text>
</comment>
<name>A0ABU0K6P6_9BACL</name>
<feature type="region of interest" description="Disordered" evidence="1">
    <location>
        <begin position="1"/>
        <end position="36"/>
    </location>
</feature>
<dbReference type="Proteomes" id="UP001226720">
    <property type="component" value="Unassembled WGS sequence"/>
</dbReference>
<protein>
    <submittedName>
        <fullName evidence="2">Uncharacterized protein</fullName>
    </submittedName>
</protein>
<sequence length="36" mass="4159">MAKEKKRGMKKELAQAVEQANQTNPTTKQRSKRITE</sequence>
<accession>A0ABU0K6P6</accession>
<keyword evidence="3" id="KW-1185">Reference proteome</keyword>
<dbReference type="EMBL" id="JAUSWM010000012">
    <property type="protein sequence ID" value="MDQ0484964.1"/>
    <property type="molecule type" value="Genomic_DNA"/>
</dbReference>
<reference evidence="2" key="1">
    <citation type="submission" date="2023-07" db="EMBL/GenBank/DDBJ databases">
        <title>Genomic Encyclopedia of Type Strains, Phase IV (KMG-IV): sequencing the most valuable type-strain genomes for metagenomic binning, comparative biology and taxonomic classification.</title>
        <authorList>
            <person name="Goeker M."/>
        </authorList>
    </citation>
    <scope>NUCLEOTIDE SEQUENCE [LARGE SCALE GENOMIC DNA]</scope>
    <source>
        <strain evidence="2">JSM 076093</strain>
    </source>
</reference>
<evidence type="ECO:0000256" key="1">
    <source>
        <dbReference type="SAM" id="MobiDB-lite"/>
    </source>
</evidence>
<proteinExistence type="predicted"/>
<feature type="compositionally biased region" description="Polar residues" evidence="1">
    <location>
        <begin position="18"/>
        <end position="28"/>
    </location>
</feature>
<evidence type="ECO:0000313" key="3">
    <source>
        <dbReference type="Proteomes" id="UP001226720"/>
    </source>
</evidence>